<dbReference type="OrthoDB" id="9803010at2"/>
<dbReference type="AlphaFoldDB" id="A0A3D9L2F9"/>
<dbReference type="PANTHER" id="PTHR43245:SF13">
    <property type="entry name" value="UDP-D-APIOSE_UDP-D-XYLOSE SYNTHASE 2"/>
    <property type="match status" value="1"/>
</dbReference>
<organism evidence="2 3">
    <name type="scientific">Marinoscillum furvescens DSM 4134</name>
    <dbReference type="NCBI Taxonomy" id="1122208"/>
    <lineage>
        <taxon>Bacteria</taxon>
        <taxon>Pseudomonadati</taxon>
        <taxon>Bacteroidota</taxon>
        <taxon>Cytophagia</taxon>
        <taxon>Cytophagales</taxon>
        <taxon>Reichenbachiellaceae</taxon>
        <taxon>Marinoscillum</taxon>
    </lineage>
</organism>
<dbReference type="InterPro" id="IPR001509">
    <property type="entry name" value="Epimerase_deHydtase"/>
</dbReference>
<name>A0A3D9L2F9_MARFU</name>
<dbReference type="InterPro" id="IPR036291">
    <property type="entry name" value="NAD(P)-bd_dom_sf"/>
</dbReference>
<dbReference type="SUPFAM" id="SSF51735">
    <property type="entry name" value="NAD(P)-binding Rossmann-fold domains"/>
    <property type="match status" value="1"/>
</dbReference>
<evidence type="ECO:0000259" key="1">
    <source>
        <dbReference type="Pfam" id="PF01370"/>
    </source>
</evidence>
<keyword evidence="3" id="KW-1185">Reference proteome</keyword>
<sequence length="264" mass="30100">MKVSVIGASGFIGQHTVRELLLQGHHVKAISRNGLNFSDKNLESFKIDVYDCSEEDLHLIAQADALIFLTWPHLSNFKAVEHLTETLPQTINVLEKLIRYGIDNIVFTGTCLEYGLVEGAISPNTPTAPTTPYGLAKDTLRRYLEHHPSLRYLKWGRIFYVYGKGQSKTSLLPQLRRAIHAKETVFRMSKGDQQRDFVEVETVAKRLVSLAELKTTKITNIGSGKPLTVKEFVEMEIKRQNSPIKLDLGFYDYPDYEPMRFWAK</sequence>
<dbReference type="Pfam" id="PF01370">
    <property type="entry name" value="Epimerase"/>
    <property type="match status" value="1"/>
</dbReference>
<dbReference type="RefSeq" id="WP_115868907.1">
    <property type="nucleotide sequence ID" value="NZ_QREG01000014.1"/>
</dbReference>
<dbReference type="Gene3D" id="3.90.25.10">
    <property type="entry name" value="UDP-galactose 4-epimerase, domain 1"/>
    <property type="match status" value="1"/>
</dbReference>
<dbReference type="Gene3D" id="3.40.50.720">
    <property type="entry name" value="NAD(P)-binding Rossmann-like Domain"/>
    <property type="match status" value="1"/>
</dbReference>
<comment type="caution">
    <text evidence="2">The sequence shown here is derived from an EMBL/GenBank/DDBJ whole genome shotgun (WGS) entry which is preliminary data.</text>
</comment>
<dbReference type="InterPro" id="IPR050177">
    <property type="entry name" value="Lipid_A_modif_metabolic_enz"/>
</dbReference>
<accession>A0A3D9L2F9</accession>
<dbReference type="CDD" id="cd08946">
    <property type="entry name" value="SDR_e"/>
    <property type="match status" value="1"/>
</dbReference>
<dbReference type="PANTHER" id="PTHR43245">
    <property type="entry name" value="BIFUNCTIONAL POLYMYXIN RESISTANCE PROTEIN ARNA"/>
    <property type="match status" value="1"/>
</dbReference>
<dbReference type="EMBL" id="QREG01000014">
    <property type="protein sequence ID" value="RED96625.1"/>
    <property type="molecule type" value="Genomic_DNA"/>
</dbReference>
<proteinExistence type="predicted"/>
<feature type="domain" description="NAD-dependent epimerase/dehydratase" evidence="1">
    <location>
        <begin position="4"/>
        <end position="222"/>
    </location>
</feature>
<evidence type="ECO:0000313" key="3">
    <source>
        <dbReference type="Proteomes" id="UP000256779"/>
    </source>
</evidence>
<dbReference type="Proteomes" id="UP000256779">
    <property type="component" value="Unassembled WGS sequence"/>
</dbReference>
<evidence type="ECO:0000313" key="2">
    <source>
        <dbReference type="EMBL" id="RED96625.1"/>
    </source>
</evidence>
<reference evidence="2 3" key="1">
    <citation type="submission" date="2018-07" db="EMBL/GenBank/DDBJ databases">
        <title>Genomic Encyclopedia of Type Strains, Phase IV (KMG-IV): sequencing the most valuable type-strain genomes for metagenomic binning, comparative biology and taxonomic classification.</title>
        <authorList>
            <person name="Goeker M."/>
        </authorList>
    </citation>
    <scope>NUCLEOTIDE SEQUENCE [LARGE SCALE GENOMIC DNA]</scope>
    <source>
        <strain evidence="2 3">DSM 4134</strain>
    </source>
</reference>
<gene>
    <name evidence="2" type="ORF">C7460_11483</name>
</gene>
<protein>
    <submittedName>
        <fullName evidence="2">dTDP-6-deoxy-L-talose 4-dehydrogenase (NAD+)</fullName>
    </submittedName>
</protein>